<reference evidence="1 2" key="1">
    <citation type="submission" date="2020-02" db="EMBL/GenBank/DDBJ databases">
        <title>Draft genome sequence of two Spirosoma agri KCTC 52727 and Spirosoma terrae KCTC 52035.</title>
        <authorList>
            <person name="Rojas J."/>
            <person name="Ambika Manirajan B."/>
            <person name="Suarez C."/>
            <person name="Ratering S."/>
            <person name="Schnell S."/>
        </authorList>
    </citation>
    <scope>NUCLEOTIDE SEQUENCE [LARGE SCALE GENOMIC DNA]</scope>
    <source>
        <strain evidence="1 2">KCTC 52035</strain>
    </source>
</reference>
<sequence length="264" mass="29167">MFEHDNSFRFATTEIASVVLIGIGDLGQTVLASFSPTDSVQLLTLPSVMSADFVTLLNPILKAETPVFLVANPEQQSEWDVISETASVLRNAHLPYAILMPFGQMDNVLHYQALAQGRNGVLLVEEKRQRSNINDPLTATLRVLIDMYRQVWSCVIDAPQLHMLQGIGRITFADYEAVGDDRIKKLFAELTDKFSESDGILSVLVQLRSSGANALRLSEQYALQKALENHFGLPSSEVGLLVTRDETLLDSLKLTLLGRSPSTH</sequence>
<comment type="caution">
    <text evidence="1">The sequence shown here is derived from an EMBL/GenBank/DDBJ whole genome shotgun (WGS) entry which is preliminary data.</text>
</comment>
<proteinExistence type="predicted"/>
<dbReference type="AlphaFoldDB" id="A0A6L9LAV8"/>
<evidence type="ECO:0000313" key="1">
    <source>
        <dbReference type="EMBL" id="NDU97695.1"/>
    </source>
</evidence>
<gene>
    <name evidence="1" type="ORF">GK108_22615</name>
</gene>
<dbReference type="Proteomes" id="UP000474175">
    <property type="component" value="Unassembled WGS sequence"/>
</dbReference>
<dbReference type="RefSeq" id="WP_163953394.1">
    <property type="nucleotide sequence ID" value="NZ_JAAFZH010000012.1"/>
</dbReference>
<dbReference type="EMBL" id="JAAFZH010000012">
    <property type="protein sequence ID" value="NDU97695.1"/>
    <property type="molecule type" value="Genomic_DNA"/>
</dbReference>
<organism evidence="1 2">
    <name type="scientific">Spirosoma terrae</name>
    <dbReference type="NCBI Taxonomy" id="1968276"/>
    <lineage>
        <taxon>Bacteria</taxon>
        <taxon>Pseudomonadati</taxon>
        <taxon>Bacteroidota</taxon>
        <taxon>Cytophagia</taxon>
        <taxon>Cytophagales</taxon>
        <taxon>Cytophagaceae</taxon>
        <taxon>Spirosoma</taxon>
    </lineage>
</organism>
<name>A0A6L9LAV8_9BACT</name>
<protein>
    <submittedName>
        <fullName evidence="1">Uncharacterized protein</fullName>
    </submittedName>
</protein>
<evidence type="ECO:0000313" key="2">
    <source>
        <dbReference type="Proteomes" id="UP000474175"/>
    </source>
</evidence>
<accession>A0A6L9LAV8</accession>
<keyword evidence="2" id="KW-1185">Reference proteome</keyword>